<evidence type="ECO:0000313" key="2">
    <source>
        <dbReference type="Proteomes" id="UP001299265"/>
    </source>
</evidence>
<dbReference type="Pfam" id="PF18941">
    <property type="entry name" value="DUF5688"/>
    <property type="match status" value="1"/>
</dbReference>
<name>A0AAP2RGQ1_9FIRM</name>
<proteinExistence type="predicted"/>
<accession>A0AAP2RGQ1</accession>
<protein>
    <submittedName>
        <fullName evidence="1">DUF5688 family protein</fullName>
    </submittedName>
</protein>
<organism evidence="1 2">
    <name type="scientific">Lientehia hominis</name>
    <dbReference type="NCBI Taxonomy" id="2897778"/>
    <lineage>
        <taxon>Bacteria</taxon>
        <taxon>Bacillati</taxon>
        <taxon>Bacillota</taxon>
        <taxon>Clostridia</taxon>
        <taxon>Lachnospirales</taxon>
        <taxon>Lachnospiraceae</taxon>
        <taxon>Lientehia</taxon>
    </lineage>
</organism>
<keyword evidence="2" id="KW-1185">Reference proteome</keyword>
<evidence type="ECO:0000313" key="1">
    <source>
        <dbReference type="EMBL" id="MCD2491601.1"/>
    </source>
</evidence>
<sequence length="326" mass="37153">MNYSDFLSQIRCQVELRMGGQASVSIQPVLKNNDLHLDGLLIMQPGENITPTIYLNDYYEEYLSGASMQDILSDIECVYEAHRCPASFDVALFQDFERLKGKIAFRLINRAANKTLLEDLPFIPFLDLAVVFYFTIENDFIGSSTALIHRRHMELWETTAEELYLLAFSNTRSHYGCEIRPMEQLIREILERDGGSFLNKDLSVSDCLSAGTADSSPEKKPVNPMYILTNRERAFGAVCLLYDEVLQKFADELNDDFYVLPSSIHEVILLPCKKSPSPDSLQNMVREINETDVAPDEVLSDHIYVYRAAGRHLGLVLFSREKICCH</sequence>
<gene>
    <name evidence="1" type="ORF">LQE92_03040</name>
</gene>
<reference evidence="1 2" key="1">
    <citation type="submission" date="2021-11" db="EMBL/GenBank/DDBJ databases">
        <title>Lacrimispora sp. nov. NSJ-141 isolated from human feces.</title>
        <authorList>
            <person name="Abdugheni R."/>
        </authorList>
    </citation>
    <scope>NUCLEOTIDE SEQUENCE [LARGE SCALE GENOMIC DNA]</scope>
    <source>
        <strain evidence="1 2">NSJ-141</strain>
    </source>
</reference>
<dbReference type="AlphaFoldDB" id="A0AAP2RGQ1"/>
<dbReference type="Proteomes" id="UP001299265">
    <property type="component" value="Unassembled WGS sequence"/>
</dbReference>
<comment type="caution">
    <text evidence="1">The sequence shown here is derived from an EMBL/GenBank/DDBJ whole genome shotgun (WGS) entry which is preliminary data.</text>
</comment>
<dbReference type="EMBL" id="JAJNOR010000001">
    <property type="protein sequence ID" value="MCD2491601.1"/>
    <property type="molecule type" value="Genomic_DNA"/>
</dbReference>
<dbReference type="RefSeq" id="WP_231061521.1">
    <property type="nucleotide sequence ID" value="NZ_JAJNOR010000001.1"/>
</dbReference>
<dbReference type="InterPro" id="IPR043743">
    <property type="entry name" value="DUF5688"/>
</dbReference>